<protein>
    <submittedName>
        <fullName evidence="1">Uncharacterized protein</fullName>
    </submittedName>
</protein>
<dbReference type="OrthoDB" id="7827308at2"/>
<dbReference type="AlphaFoldDB" id="S5XK79"/>
<reference evidence="1 2" key="1">
    <citation type="journal article" date="2014" name="BMC Genomics">
        <title>Architecture and functions of a multipartite genome of the methylotrophic bacterium Paracoccus aminophilus JCM 7686, containing primary and secondary chromids.</title>
        <authorList>
            <person name="Dziewit L."/>
            <person name="Czarnecki J."/>
            <person name="Wibberg D."/>
            <person name="Radlinska M."/>
            <person name="Mrozek P."/>
            <person name="Szymczak M."/>
            <person name="Schluter A."/>
            <person name="Puhler A."/>
            <person name="Bartosik D."/>
        </authorList>
    </citation>
    <scope>NUCLEOTIDE SEQUENCE [LARGE SCALE GENOMIC DNA]</scope>
    <source>
        <strain evidence="1">JCM 7686</strain>
    </source>
</reference>
<dbReference type="Proteomes" id="UP000015480">
    <property type="component" value="Chromosome"/>
</dbReference>
<gene>
    <name evidence="1" type="ORF">JCM7686_0470</name>
</gene>
<name>S5XK79_PARAH</name>
<dbReference type="STRING" id="1367847.JCM7686_0470"/>
<proteinExistence type="predicted"/>
<dbReference type="KEGG" id="pami:JCM7686_0470"/>
<evidence type="ECO:0000313" key="2">
    <source>
        <dbReference type="Proteomes" id="UP000015480"/>
    </source>
</evidence>
<dbReference type="EMBL" id="CP006650">
    <property type="protein sequence ID" value="AGT07579.1"/>
    <property type="molecule type" value="Genomic_DNA"/>
</dbReference>
<accession>S5XK79</accession>
<evidence type="ECO:0000313" key="1">
    <source>
        <dbReference type="EMBL" id="AGT07579.1"/>
    </source>
</evidence>
<organism evidence="1 2">
    <name type="scientific">Paracoccus aminophilus JCM 7686</name>
    <dbReference type="NCBI Taxonomy" id="1367847"/>
    <lineage>
        <taxon>Bacteria</taxon>
        <taxon>Pseudomonadati</taxon>
        <taxon>Pseudomonadota</taxon>
        <taxon>Alphaproteobacteria</taxon>
        <taxon>Rhodobacterales</taxon>
        <taxon>Paracoccaceae</taxon>
        <taxon>Paracoccus</taxon>
    </lineage>
</organism>
<sequence>MTQDEIEAFFSAKGRYLCARWSRPVAPVIFGLADESLAIFRAAITAVLRDIRHPLTETDPEMGANLMVFFVRDWVELDDVPDLATLTGLPDLSRRLIADKAEQYRLFRFDPDGSIRACLVFIKMSGALADTHPGQLAETIAVGAMLTFAREVRPSEGVAALLRAAYDPIMPAVAQDPSHALRLAARLAMSSPRLS</sequence>
<dbReference type="eggNOG" id="ENOG502Z9D8">
    <property type="taxonomic scope" value="Bacteria"/>
</dbReference>
<keyword evidence="2" id="KW-1185">Reference proteome</keyword>
<dbReference type="PATRIC" id="fig|1367847.3.peg.414"/>
<dbReference type="HOGENOM" id="CLU_1244365_0_0_5"/>